<evidence type="ECO:0000313" key="4">
    <source>
        <dbReference type="Proteomes" id="UP001169027"/>
    </source>
</evidence>
<keyword evidence="4" id="KW-1185">Reference proteome</keyword>
<dbReference type="InterPro" id="IPR036390">
    <property type="entry name" value="WH_DNA-bd_sf"/>
</dbReference>
<comment type="similarity">
    <text evidence="1">Belongs to the LysR transcriptional regulatory family.</text>
</comment>
<comment type="caution">
    <text evidence="3">The sequence shown here is derived from an EMBL/GenBank/DDBJ whole genome shotgun (WGS) entry which is preliminary data.</text>
</comment>
<dbReference type="EMBL" id="JAUKVY010000021">
    <property type="protein sequence ID" value="MDO1535614.1"/>
    <property type="molecule type" value="Genomic_DNA"/>
</dbReference>
<dbReference type="InterPro" id="IPR058163">
    <property type="entry name" value="LysR-type_TF_proteobact-type"/>
</dbReference>
<accession>A0ABT8S9M7</accession>
<evidence type="ECO:0000259" key="2">
    <source>
        <dbReference type="PROSITE" id="PS50931"/>
    </source>
</evidence>
<dbReference type="RefSeq" id="WP_301813382.1">
    <property type="nucleotide sequence ID" value="NZ_JAUJZH010000021.1"/>
</dbReference>
<dbReference type="Gene3D" id="1.10.10.10">
    <property type="entry name" value="Winged helix-like DNA-binding domain superfamily/Winged helix DNA-binding domain"/>
    <property type="match status" value="1"/>
</dbReference>
<dbReference type="Pfam" id="PF00126">
    <property type="entry name" value="HTH_1"/>
    <property type="match status" value="1"/>
</dbReference>
<reference evidence="3" key="1">
    <citation type="submission" date="2023-06" db="EMBL/GenBank/DDBJ databases">
        <authorList>
            <person name="Jiang Y."/>
            <person name="Liu Q."/>
        </authorList>
    </citation>
    <scope>NUCLEOTIDE SEQUENCE</scope>
    <source>
        <strain evidence="3">CGMCC 1.12090</strain>
    </source>
</reference>
<feature type="domain" description="HTH lysR-type" evidence="2">
    <location>
        <begin position="15"/>
        <end position="72"/>
    </location>
</feature>
<dbReference type="PANTHER" id="PTHR30537:SF5">
    <property type="entry name" value="HTH-TYPE TRANSCRIPTIONAL ACTIVATOR TTDR-RELATED"/>
    <property type="match status" value="1"/>
</dbReference>
<dbReference type="InterPro" id="IPR000847">
    <property type="entry name" value="LysR_HTH_N"/>
</dbReference>
<dbReference type="PANTHER" id="PTHR30537">
    <property type="entry name" value="HTH-TYPE TRANSCRIPTIONAL REGULATOR"/>
    <property type="match status" value="1"/>
</dbReference>
<sequence length="97" mass="10827">MDESIQSQLTAERLIGLNDLRVFAHVASLTNFSLAAAALNVHRSSVSRSVSRLESALRVSLLHRPARKIHLTRSGIALNERCVEISVSHQRHHRNGR</sequence>
<organism evidence="3 4">
    <name type="scientific">Variovorax ginsengisoli</name>
    <dbReference type="NCBI Taxonomy" id="363844"/>
    <lineage>
        <taxon>Bacteria</taxon>
        <taxon>Pseudomonadati</taxon>
        <taxon>Pseudomonadota</taxon>
        <taxon>Betaproteobacteria</taxon>
        <taxon>Burkholderiales</taxon>
        <taxon>Comamonadaceae</taxon>
        <taxon>Variovorax</taxon>
    </lineage>
</organism>
<protein>
    <submittedName>
        <fullName evidence="3">LysR family transcriptional regulator</fullName>
    </submittedName>
</protein>
<dbReference type="InterPro" id="IPR036388">
    <property type="entry name" value="WH-like_DNA-bd_sf"/>
</dbReference>
<dbReference type="Proteomes" id="UP001169027">
    <property type="component" value="Unassembled WGS sequence"/>
</dbReference>
<proteinExistence type="inferred from homology"/>
<dbReference type="PROSITE" id="PS50931">
    <property type="entry name" value="HTH_LYSR"/>
    <property type="match status" value="1"/>
</dbReference>
<evidence type="ECO:0000256" key="1">
    <source>
        <dbReference type="ARBA" id="ARBA00009437"/>
    </source>
</evidence>
<gene>
    <name evidence="3" type="ORF">Q2T77_25345</name>
</gene>
<evidence type="ECO:0000313" key="3">
    <source>
        <dbReference type="EMBL" id="MDO1535614.1"/>
    </source>
</evidence>
<name>A0ABT8S9M7_9BURK</name>
<dbReference type="SUPFAM" id="SSF46785">
    <property type="entry name" value="Winged helix' DNA-binding domain"/>
    <property type="match status" value="1"/>
</dbReference>